<dbReference type="Proteomes" id="UP001177023">
    <property type="component" value="Unassembled WGS sequence"/>
</dbReference>
<evidence type="ECO:0000313" key="4">
    <source>
        <dbReference type="Proteomes" id="UP001177023"/>
    </source>
</evidence>
<reference evidence="3" key="1">
    <citation type="submission" date="2023-06" db="EMBL/GenBank/DDBJ databases">
        <authorList>
            <person name="Delattre M."/>
        </authorList>
    </citation>
    <scope>NUCLEOTIDE SEQUENCE</scope>
    <source>
        <strain evidence="3">AF72</strain>
    </source>
</reference>
<evidence type="ECO:0000256" key="2">
    <source>
        <dbReference type="SAM" id="Phobius"/>
    </source>
</evidence>
<protein>
    <submittedName>
        <fullName evidence="3">Uncharacterized protein</fullName>
    </submittedName>
</protein>
<accession>A0AA36CXM7</accession>
<proteinExistence type="predicted"/>
<comment type="caution">
    <text evidence="3">The sequence shown here is derived from an EMBL/GenBank/DDBJ whole genome shotgun (WGS) entry which is preliminary data.</text>
</comment>
<keyword evidence="2" id="KW-0812">Transmembrane</keyword>
<dbReference type="EMBL" id="CATQJA010002643">
    <property type="protein sequence ID" value="CAJ0576202.1"/>
    <property type="molecule type" value="Genomic_DNA"/>
</dbReference>
<organism evidence="3 4">
    <name type="scientific">Mesorhabditis spiculigera</name>
    <dbReference type="NCBI Taxonomy" id="96644"/>
    <lineage>
        <taxon>Eukaryota</taxon>
        <taxon>Metazoa</taxon>
        <taxon>Ecdysozoa</taxon>
        <taxon>Nematoda</taxon>
        <taxon>Chromadorea</taxon>
        <taxon>Rhabditida</taxon>
        <taxon>Rhabditina</taxon>
        <taxon>Rhabditomorpha</taxon>
        <taxon>Rhabditoidea</taxon>
        <taxon>Rhabditidae</taxon>
        <taxon>Mesorhabditinae</taxon>
        <taxon>Mesorhabditis</taxon>
    </lineage>
</organism>
<keyword evidence="4" id="KW-1185">Reference proteome</keyword>
<feature type="region of interest" description="Disordered" evidence="1">
    <location>
        <begin position="35"/>
        <end position="61"/>
    </location>
</feature>
<dbReference type="AlphaFoldDB" id="A0AA36CXM7"/>
<gene>
    <name evidence="3" type="ORF">MSPICULIGERA_LOCUS14500</name>
</gene>
<feature type="region of interest" description="Disordered" evidence="1">
    <location>
        <begin position="1"/>
        <end position="23"/>
    </location>
</feature>
<name>A0AA36CXM7_9BILA</name>
<evidence type="ECO:0000256" key="1">
    <source>
        <dbReference type="SAM" id="MobiDB-lite"/>
    </source>
</evidence>
<evidence type="ECO:0000313" key="3">
    <source>
        <dbReference type="EMBL" id="CAJ0576202.1"/>
    </source>
</evidence>
<feature type="transmembrane region" description="Helical" evidence="2">
    <location>
        <begin position="164"/>
        <end position="183"/>
    </location>
</feature>
<keyword evidence="2" id="KW-1133">Transmembrane helix</keyword>
<sequence length="227" mass="25746">MLPFDDSTFRSLSPIRGSPSRIDEDSFDISFCELSNPDSEVSTEDHRDLTQSTPGSLPLPAISSPVDPCSAEFRLKKPLWGKHKLLHAPMKPRKSKKKEQPIAPGQWFRDIEVRDWDGDFGKSVEKIVKPSVPLAPFQKNYRVVREMFEARRPQIETFERKMKLFFFFTIFFFFVATALAGPYEVGHDCIHSAQCDDGSCCQNAGASEGHCQKAKCSDSQHELLMLN</sequence>
<keyword evidence="2" id="KW-0472">Membrane</keyword>
<feature type="non-terminal residue" evidence="3">
    <location>
        <position position="1"/>
    </location>
</feature>